<proteinExistence type="predicted"/>
<gene>
    <name evidence="1" type="ORF">LCGC14_2210360</name>
</gene>
<dbReference type="InterPro" id="IPR029044">
    <property type="entry name" value="Nucleotide-diphossugar_trans"/>
</dbReference>
<evidence type="ECO:0000313" key="1">
    <source>
        <dbReference type="EMBL" id="KKL59937.1"/>
    </source>
</evidence>
<dbReference type="SUPFAM" id="SSF53448">
    <property type="entry name" value="Nucleotide-diphospho-sugar transferases"/>
    <property type="match status" value="1"/>
</dbReference>
<dbReference type="AlphaFoldDB" id="A0A0F9G9P3"/>
<dbReference type="EMBL" id="LAZR01029318">
    <property type="protein sequence ID" value="KKL59937.1"/>
    <property type="molecule type" value="Genomic_DNA"/>
</dbReference>
<organism evidence="1">
    <name type="scientific">marine sediment metagenome</name>
    <dbReference type="NCBI Taxonomy" id="412755"/>
    <lineage>
        <taxon>unclassified sequences</taxon>
        <taxon>metagenomes</taxon>
        <taxon>ecological metagenomes</taxon>
    </lineage>
</organism>
<comment type="caution">
    <text evidence="1">The sequence shown here is derived from an EMBL/GenBank/DDBJ whole genome shotgun (WGS) entry which is preliminary data.</text>
</comment>
<evidence type="ECO:0008006" key="2">
    <source>
        <dbReference type="Google" id="ProtNLM"/>
    </source>
</evidence>
<accession>A0A0F9G9P3</accession>
<name>A0A0F9G9P3_9ZZZZ</name>
<reference evidence="1" key="1">
    <citation type="journal article" date="2015" name="Nature">
        <title>Complex archaea that bridge the gap between prokaryotes and eukaryotes.</title>
        <authorList>
            <person name="Spang A."/>
            <person name="Saw J.H."/>
            <person name="Jorgensen S.L."/>
            <person name="Zaremba-Niedzwiedzka K."/>
            <person name="Martijn J."/>
            <person name="Lind A.E."/>
            <person name="van Eijk R."/>
            <person name="Schleper C."/>
            <person name="Guy L."/>
            <person name="Ettema T.J."/>
        </authorList>
    </citation>
    <scope>NUCLEOTIDE SEQUENCE</scope>
</reference>
<feature type="non-terminal residue" evidence="1">
    <location>
        <position position="1"/>
    </location>
</feature>
<protein>
    <recommendedName>
        <fullName evidence="2">Glycosyltransferase 2-like domain-containing protein</fullName>
    </recommendedName>
</protein>
<dbReference type="Gene3D" id="3.90.550.10">
    <property type="entry name" value="Spore Coat Polysaccharide Biosynthesis Protein SpsA, Chain A"/>
    <property type="match status" value="1"/>
</dbReference>
<sequence length="101" mass="12107">HCTNKRDRFTYIGCGGMLIKKKVYDDIGLFDEQFGPFYFEDPDFWFTAIQHGYKIGWSHNCPIEHLVHKTINNQCLSDKSTQFVKSWKLFQKKWYPYFPGE</sequence>